<dbReference type="Pfam" id="PF12937">
    <property type="entry name" value="F-box-like"/>
    <property type="match status" value="1"/>
</dbReference>
<protein>
    <recommendedName>
        <fullName evidence="2">F-box domain-containing protein</fullName>
    </recommendedName>
</protein>
<dbReference type="PANTHER" id="PTHR31264">
    <property type="entry name" value="OS07G0554500 PROTEIN-RELATED"/>
    <property type="match status" value="1"/>
</dbReference>
<organism evidence="3 4">
    <name type="scientific">Urochloa decumbens</name>
    <dbReference type="NCBI Taxonomy" id="240449"/>
    <lineage>
        <taxon>Eukaryota</taxon>
        <taxon>Viridiplantae</taxon>
        <taxon>Streptophyta</taxon>
        <taxon>Embryophyta</taxon>
        <taxon>Tracheophyta</taxon>
        <taxon>Spermatophyta</taxon>
        <taxon>Magnoliopsida</taxon>
        <taxon>Liliopsida</taxon>
        <taxon>Poales</taxon>
        <taxon>Poaceae</taxon>
        <taxon>PACMAD clade</taxon>
        <taxon>Panicoideae</taxon>
        <taxon>Panicodae</taxon>
        <taxon>Paniceae</taxon>
        <taxon>Melinidinae</taxon>
        <taxon>Urochloa</taxon>
    </lineage>
</organism>
<name>A0ABC9GE34_9POAL</name>
<evidence type="ECO:0000313" key="3">
    <source>
        <dbReference type="EMBL" id="CAL5092379.1"/>
    </source>
</evidence>
<dbReference type="EMBL" id="OZ075119">
    <property type="protein sequence ID" value="CAL5092379.1"/>
    <property type="molecule type" value="Genomic_DNA"/>
</dbReference>
<dbReference type="InterPro" id="IPR001810">
    <property type="entry name" value="F-box_dom"/>
</dbReference>
<feature type="domain" description="F-box" evidence="2">
    <location>
        <begin position="48"/>
        <end position="90"/>
    </location>
</feature>
<evidence type="ECO:0000313" key="4">
    <source>
        <dbReference type="Proteomes" id="UP001497457"/>
    </source>
</evidence>
<evidence type="ECO:0000256" key="1">
    <source>
        <dbReference type="SAM" id="MobiDB-lite"/>
    </source>
</evidence>
<dbReference type="AlphaFoldDB" id="A0ABC9GE34"/>
<dbReference type="SUPFAM" id="SSF81383">
    <property type="entry name" value="F-box domain"/>
    <property type="match status" value="1"/>
</dbReference>
<accession>A0ABC9GE34</accession>
<feature type="compositionally biased region" description="Low complexity" evidence="1">
    <location>
        <begin position="1"/>
        <end position="12"/>
    </location>
</feature>
<proteinExistence type="predicted"/>
<feature type="region of interest" description="Disordered" evidence="1">
    <location>
        <begin position="1"/>
        <end position="23"/>
    </location>
</feature>
<reference evidence="3" key="1">
    <citation type="submission" date="2024-10" db="EMBL/GenBank/DDBJ databases">
        <authorList>
            <person name="Ryan C."/>
        </authorList>
    </citation>
    <scope>NUCLEOTIDE SEQUENCE [LARGE SCALE GENOMIC DNA]</scope>
</reference>
<dbReference type="Gene3D" id="1.20.1280.50">
    <property type="match status" value="1"/>
</dbReference>
<dbReference type="Proteomes" id="UP001497457">
    <property type="component" value="Chromosome 9rd"/>
</dbReference>
<dbReference type="PANTHER" id="PTHR31264:SF7">
    <property type="entry name" value="F-BOX DOMAIN CONTAINING PROTEIN, EXPRESSED"/>
    <property type="match status" value="1"/>
</dbReference>
<dbReference type="InterPro" id="IPR036047">
    <property type="entry name" value="F-box-like_dom_sf"/>
</dbReference>
<sequence length="432" mass="48189">MRVNGRPILLLLPPSPTNSPPPPNRIEAISPHLSRRAADLAMASPSPDLPDEVLEEIFIRIGDAADLARASAACASFRRVVSGRRFLRRVRSHHAPPVLGFLFGSTSPGFLPAAPPRGAAPAGRALARAADFAFSFLPGNRRWRVRDARDGRVLLSQWSAVFPDLVVADPLHRRYIQIPRIPHELVASLADFYVHTFEPFLDPASDKEKEEEEILPFRVICNVLSETKVATFVLSSATGEWRGVVTSFSFRSYGGIRHPGPGSLVRHYARRRFYWTHDSWNYLLVLDTGEMKFSIAGLPPNSHGRRRVIFHAGDDMLGLLTLAKQSLEFHWKTLGGSGFGVEEWQHEKTVPLPDCYRYTILDAAEGHLLLRAAPRFLSWYVNSSQQVPESQYFTLELKTMLAERLCSSNQTVCHAGAHLYASFPPSLSLPSI</sequence>
<gene>
    <name evidence="3" type="ORF">URODEC1_LOCUS114868</name>
</gene>
<feature type="compositionally biased region" description="Pro residues" evidence="1">
    <location>
        <begin position="13"/>
        <end position="23"/>
    </location>
</feature>
<evidence type="ECO:0000259" key="2">
    <source>
        <dbReference type="Pfam" id="PF12937"/>
    </source>
</evidence>
<keyword evidence="4" id="KW-1185">Reference proteome</keyword>